<dbReference type="AlphaFoldDB" id="A0A9X7UWA0"/>
<evidence type="ECO:0000313" key="2">
    <source>
        <dbReference type="Proteomes" id="UP000596074"/>
    </source>
</evidence>
<sequence length="148" mass="16916">MLQLARIPPQSVLPHSPTTARHLSLLPAAAPLPVVQQLEQLEQQIRSHKGLELHADWLNEYLDLGLEMACTAGQRQLTALQESWLTRLYNTLRDAALNTSLPSTWRQLCLDYLYQPFFVLSHLYREQPGRGLRLRALVHEFALLSRIG</sequence>
<proteinExistence type="predicted"/>
<dbReference type="KEGG" id="vcw:GJQ55_01500"/>
<protein>
    <submittedName>
        <fullName evidence="1">Uncharacterized protein</fullName>
    </submittedName>
</protein>
<keyword evidence="2" id="KW-1185">Reference proteome</keyword>
<dbReference type="EMBL" id="CP046056">
    <property type="protein sequence ID" value="QQD23226.1"/>
    <property type="molecule type" value="Genomic_DNA"/>
</dbReference>
<gene>
    <name evidence="1" type="ORF">GJQ55_01500</name>
</gene>
<dbReference type="RefSeq" id="WP_228345740.1">
    <property type="nucleotide sequence ID" value="NZ_CP046056.1"/>
</dbReference>
<reference evidence="1 2" key="1">
    <citation type="submission" date="2019-11" db="EMBL/GenBank/DDBJ databases">
        <title>Venatorbacter sp. nov. a predator of Campylobacter and other Gram-negative bacteria.</title>
        <authorList>
            <person name="Saeedi A."/>
            <person name="Cummings N.J."/>
            <person name="Connerton I.F."/>
            <person name="Connerton P.L."/>
        </authorList>
    </citation>
    <scope>NUCLEOTIDE SEQUENCE [LARGE SCALE GENOMIC DNA]</scope>
    <source>
        <strain evidence="1">XL5</strain>
    </source>
</reference>
<evidence type="ECO:0000313" key="1">
    <source>
        <dbReference type="EMBL" id="QQD23226.1"/>
    </source>
</evidence>
<name>A0A9X7UWA0_9GAMM</name>
<dbReference type="Proteomes" id="UP000596074">
    <property type="component" value="Chromosome"/>
</dbReference>
<accession>A0A9X7UWA0</accession>
<organism evidence="1 2">
    <name type="scientific">Venatoribacter cucullus</name>
    <dbReference type="NCBI Taxonomy" id="2661630"/>
    <lineage>
        <taxon>Bacteria</taxon>
        <taxon>Pseudomonadati</taxon>
        <taxon>Pseudomonadota</taxon>
        <taxon>Gammaproteobacteria</taxon>
        <taxon>Oceanospirillales</taxon>
        <taxon>Oceanospirillaceae</taxon>
        <taxon>Venatoribacter</taxon>
    </lineage>
</organism>